<dbReference type="InterPro" id="IPR002528">
    <property type="entry name" value="MATE_fam"/>
</dbReference>
<dbReference type="Proteomes" id="UP000657006">
    <property type="component" value="Unassembled WGS sequence"/>
</dbReference>
<evidence type="ECO:0000256" key="4">
    <source>
        <dbReference type="ARBA" id="ARBA00022692"/>
    </source>
</evidence>
<feature type="transmembrane region" description="Helical" evidence="7">
    <location>
        <begin position="177"/>
        <end position="197"/>
    </location>
</feature>
<dbReference type="NCBIfam" id="TIGR00797">
    <property type="entry name" value="matE"/>
    <property type="match status" value="1"/>
</dbReference>
<reference evidence="8" key="1">
    <citation type="submission" date="2020-08" db="EMBL/GenBank/DDBJ databases">
        <title>Genome public.</title>
        <authorList>
            <person name="Liu C."/>
            <person name="Sun Q."/>
        </authorList>
    </citation>
    <scope>NUCLEOTIDE SEQUENCE</scope>
    <source>
        <strain evidence="8">NSJ-32</strain>
    </source>
</reference>
<feature type="transmembrane region" description="Helical" evidence="7">
    <location>
        <begin position="203"/>
        <end position="223"/>
    </location>
</feature>
<feature type="transmembrane region" description="Helical" evidence="7">
    <location>
        <begin position="105"/>
        <end position="125"/>
    </location>
</feature>
<organism evidence="8 9">
    <name type="scientific">Bianquea renquensis</name>
    <dbReference type="NCBI Taxonomy" id="2763661"/>
    <lineage>
        <taxon>Bacteria</taxon>
        <taxon>Bacillati</taxon>
        <taxon>Bacillota</taxon>
        <taxon>Clostridia</taxon>
        <taxon>Eubacteriales</taxon>
        <taxon>Bianqueaceae</taxon>
        <taxon>Bianquea</taxon>
    </lineage>
</organism>
<dbReference type="InterPro" id="IPR052031">
    <property type="entry name" value="Membrane_Transporter-Flippase"/>
</dbReference>
<evidence type="ECO:0000256" key="5">
    <source>
        <dbReference type="ARBA" id="ARBA00022989"/>
    </source>
</evidence>
<keyword evidence="2" id="KW-0813">Transport</keyword>
<accession>A0A926DT47</accession>
<feature type="transmembrane region" description="Helical" evidence="7">
    <location>
        <begin position="365"/>
        <end position="386"/>
    </location>
</feature>
<evidence type="ECO:0000256" key="6">
    <source>
        <dbReference type="ARBA" id="ARBA00023136"/>
    </source>
</evidence>
<keyword evidence="3" id="KW-1003">Cell membrane</keyword>
<protein>
    <submittedName>
        <fullName evidence="8">MATE family efflux transporter</fullName>
    </submittedName>
</protein>
<dbReference type="GO" id="GO:0015297">
    <property type="term" value="F:antiporter activity"/>
    <property type="evidence" value="ECO:0007669"/>
    <property type="project" value="InterPro"/>
</dbReference>
<name>A0A926DT47_9FIRM</name>
<evidence type="ECO:0000256" key="7">
    <source>
        <dbReference type="SAM" id="Phobius"/>
    </source>
</evidence>
<dbReference type="CDD" id="cd13138">
    <property type="entry name" value="MATE_yoeA_like"/>
    <property type="match status" value="1"/>
</dbReference>
<dbReference type="Pfam" id="PF01554">
    <property type="entry name" value="MatE"/>
    <property type="match status" value="2"/>
</dbReference>
<proteinExistence type="predicted"/>
<dbReference type="GO" id="GO:0042910">
    <property type="term" value="F:xenobiotic transmembrane transporter activity"/>
    <property type="evidence" value="ECO:0007669"/>
    <property type="project" value="InterPro"/>
</dbReference>
<feature type="transmembrane region" description="Helical" evidence="7">
    <location>
        <begin position="425"/>
        <end position="444"/>
    </location>
</feature>
<evidence type="ECO:0000256" key="3">
    <source>
        <dbReference type="ARBA" id="ARBA00022475"/>
    </source>
</evidence>
<feature type="transmembrane region" description="Helical" evidence="7">
    <location>
        <begin position="326"/>
        <end position="345"/>
    </location>
</feature>
<dbReference type="PANTHER" id="PTHR43549:SF3">
    <property type="entry name" value="MULTIDRUG RESISTANCE PROTEIN YPNP-RELATED"/>
    <property type="match status" value="1"/>
</dbReference>
<keyword evidence="6 7" id="KW-0472">Membrane</keyword>
<feature type="transmembrane region" description="Helical" evidence="7">
    <location>
        <begin position="57"/>
        <end position="84"/>
    </location>
</feature>
<sequence>MGEQKRLPKSTMTDMTEGNAYKLILLFSLPLLVGNVFQQLYNMVDSIVVGNFIGDKALAAVGTGFPVIFMLSSLFMGVGTGATIMISQYYGAKDMDKVNETVGTIYTAMLIGIIPLSVLGIVASGPLLTLMKVPHDGTFAMARTYMMVIFAGIIGNLGFNINAGILQGLGDSKTSLLFLAIAAVLNTILDLVFTIVFHWGVFGVAFATIIAQIVSWIFGIFYINRRYDCVQIRLFSFFFDRSLFTKAMKLGIPSGIQQALFSIGIMMMQSLVNSYGSDFMAGFNGANKIDTFAFMPIQSFTTAITTYTGQNIGAGNMHRVKQGVRASIVLSVSVSILIGLILYPSSSFLMKMFSRNEAVLASGVSYLHCVLPFYSLLAVGFMFSSVMRGAGEMIVPMISSFISLWFARIPVAYIIAHIWGKDWIFLSYAVGWLIGLMISGLYYATGRWKNKGIVQRKEPEM</sequence>
<feature type="transmembrane region" description="Helical" evidence="7">
    <location>
        <begin position="20"/>
        <end position="37"/>
    </location>
</feature>
<dbReference type="InterPro" id="IPR048279">
    <property type="entry name" value="MdtK-like"/>
</dbReference>
<comment type="caution">
    <text evidence="8">The sequence shown here is derived from an EMBL/GenBank/DDBJ whole genome shotgun (WGS) entry which is preliminary data.</text>
</comment>
<evidence type="ECO:0000256" key="1">
    <source>
        <dbReference type="ARBA" id="ARBA00004651"/>
    </source>
</evidence>
<dbReference type="PANTHER" id="PTHR43549">
    <property type="entry name" value="MULTIDRUG RESISTANCE PROTEIN YPNP-RELATED"/>
    <property type="match status" value="1"/>
</dbReference>
<comment type="subcellular location">
    <subcellularLocation>
        <location evidence="1">Cell membrane</location>
        <topology evidence="1">Multi-pass membrane protein</topology>
    </subcellularLocation>
</comment>
<dbReference type="GO" id="GO:0005886">
    <property type="term" value="C:plasma membrane"/>
    <property type="evidence" value="ECO:0007669"/>
    <property type="project" value="UniProtKB-SubCell"/>
</dbReference>
<keyword evidence="9" id="KW-1185">Reference proteome</keyword>
<gene>
    <name evidence="8" type="ORF">H8730_14765</name>
</gene>
<keyword evidence="4 7" id="KW-0812">Transmembrane</keyword>
<evidence type="ECO:0000313" key="9">
    <source>
        <dbReference type="Proteomes" id="UP000657006"/>
    </source>
</evidence>
<dbReference type="RefSeq" id="WP_177719935.1">
    <property type="nucleotide sequence ID" value="NZ_JACRSQ010000031.1"/>
</dbReference>
<keyword evidence="5 7" id="KW-1133">Transmembrane helix</keyword>
<dbReference type="AlphaFoldDB" id="A0A926DT47"/>
<feature type="transmembrane region" description="Helical" evidence="7">
    <location>
        <begin position="145"/>
        <end position="165"/>
    </location>
</feature>
<evidence type="ECO:0000256" key="2">
    <source>
        <dbReference type="ARBA" id="ARBA00022448"/>
    </source>
</evidence>
<feature type="transmembrane region" description="Helical" evidence="7">
    <location>
        <begin position="398"/>
        <end position="419"/>
    </location>
</feature>
<dbReference type="EMBL" id="JACRSQ010000031">
    <property type="protein sequence ID" value="MBC8544808.1"/>
    <property type="molecule type" value="Genomic_DNA"/>
</dbReference>
<evidence type="ECO:0000313" key="8">
    <source>
        <dbReference type="EMBL" id="MBC8544808.1"/>
    </source>
</evidence>
<dbReference type="PIRSF" id="PIRSF006603">
    <property type="entry name" value="DinF"/>
    <property type="match status" value="1"/>
</dbReference>